<keyword evidence="2" id="KW-1185">Reference proteome</keyword>
<name>A0A0C3F2M8_PILCF</name>
<evidence type="ECO:0000313" key="2">
    <source>
        <dbReference type="Proteomes" id="UP000054166"/>
    </source>
</evidence>
<dbReference type="InParanoid" id="A0A0C3F2M8"/>
<reference evidence="1 2" key="1">
    <citation type="submission" date="2014-04" db="EMBL/GenBank/DDBJ databases">
        <authorList>
            <consortium name="DOE Joint Genome Institute"/>
            <person name="Kuo A."/>
            <person name="Tarkka M."/>
            <person name="Buscot F."/>
            <person name="Kohler A."/>
            <person name="Nagy L.G."/>
            <person name="Floudas D."/>
            <person name="Copeland A."/>
            <person name="Barry K.W."/>
            <person name="Cichocki N."/>
            <person name="Veneault-Fourrey C."/>
            <person name="LaButti K."/>
            <person name="Lindquist E.A."/>
            <person name="Lipzen A."/>
            <person name="Lundell T."/>
            <person name="Morin E."/>
            <person name="Murat C."/>
            <person name="Sun H."/>
            <person name="Tunlid A."/>
            <person name="Henrissat B."/>
            <person name="Grigoriev I.V."/>
            <person name="Hibbett D.S."/>
            <person name="Martin F."/>
            <person name="Nordberg H.P."/>
            <person name="Cantor M.N."/>
            <person name="Hua S.X."/>
        </authorList>
    </citation>
    <scope>NUCLEOTIDE SEQUENCE [LARGE SCALE GENOMIC DNA]</scope>
    <source>
        <strain evidence="1 2">F 1598</strain>
    </source>
</reference>
<dbReference type="AlphaFoldDB" id="A0A0C3F2M8"/>
<reference evidence="2" key="2">
    <citation type="submission" date="2015-01" db="EMBL/GenBank/DDBJ databases">
        <title>Evolutionary Origins and Diversification of the Mycorrhizal Mutualists.</title>
        <authorList>
            <consortium name="DOE Joint Genome Institute"/>
            <consortium name="Mycorrhizal Genomics Consortium"/>
            <person name="Kohler A."/>
            <person name="Kuo A."/>
            <person name="Nagy L.G."/>
            <person name="Floudas D."/>
            <person name="Copeland A."/>
            <person name="Barry K.W."/>
            <person name="Cichocki N."/>
            <person name="Veneault-Fourrey C."/>
            <person name="LaButti K."/>
            <person name="Lindquist E.A."/>
            <person name="Lipzen A."/>
            <person name="Lundell T."/>
            <person name="Morin E."/>
            <person name="Murat C."/>
            <person name="Riley R."/>
            <person name="Ohm R."/>
            <person name="Sun H."/>
            <person name="Tunlid A."/>
            <person name="Henrissat B."/>
            <person name="Grigoriev I.V."/>
            <person name="Hibbett D.S."/>
            <person name="Martin F."/>
        </authorList>
    </citation>
    <scope>NUCLEOTIDE SEQUENCE [LARGE SCALE GENOMIC DNA]</scope>
    <source>
        <strain evidence="2">F 1598</strain>
    </source>
</reference>
<protein>
    <submittedName>
        <fullName evidence="1">Uncharacterized protein</fullName>
    </submittedName>
</protein>
<gene>
    <name evidence="1" type="ORF">PILCRDRAFT_828327</name>
</gene>
<organism evidence="1 2">
    <name type="scientific">Piloderma croceum (strain F 1598)</name>
    <dbReference type="NCBI Taxonomy" id="765440"/>
    <lineage>
        <taxon>Eukaryota</taxon>
        <taxon>Fungi</taxon>
        <taxon>Dikarya</taxon>
        <taxon>Basidiomycota</taxon>
        <taxon>Agaricomycotina</taxon>
        <taxon>Agaricomycetes</taxon>
        <taxon>Agaricomycetidae</taxon>
        <taxon>Atheliales</taxon>
        <taxon>Atheliaceae</taxon>
        <taxon>Piloderma</taxon>
    </lineage>
</organism>
<proteinExistence type="predicted"/>
<dbReference type="EMBL" id="KN833062">
    <property type="protein sequence ID" value="KIM74329.1"/>
    <property type="molecule type" value="Genomic_DNA"/>
</dbReference>
<sequence length="133" mass="14578">MSNKWRPDLLRPLVGPGPASDIKLNTVSFGKVISVARRIYGHRQPLLYCEFQCSSSWRRSNGGVGIAVTRILHIGKTSATDARLVITATRLVRKGRLTRIAVRMVPEIPGGLYAQKHIHCEAEVLLPGVAGLI</sequence>
<dbReference type="HOGENOM" id="CLU_1907479_0_0_1"/>
<accession>A0A0C3F2M8</accession>
<evidence type="ECO:0000313" key="1">
    <source>
        <dbReference type="EMBL" id="KIM74329.1"/>
    </source>
</evidence>
<dbReference type="Proteomes" id="UP000054166">
    <property type="component" value="Unassembled WGS sequence"/>
</dbReference>